<dbReference type="PIRSF" id="PIRSF500217">
    <property type="entry name" value="AlgI"/>
    <property type="match status" value="1"/>
</dbReference>
<evidence type="ECO:0000256" key="1">
    <source>
        <dbReference type="ARBA" id="ARBA00004651"/>
    </source>
</evidence>
<comment type="caution">
    <text evidence="9">The sequence shown here is derived from an EMBL/GenBank/DDBJ whole genome shotgun (WGS) entry which is preliminary data.</text>
</comment>
<feature type="transmembrane region" description="Helical" evidence="8">
    <location>
        <begin position="223"/>
        <end position="244"/>
    </location>
</feature>
<evidence type="ECO:0000256" key="3">
    <source>
        <dbReference type="ARBA" id="ARBA00022475"/>
    </source>
</evidence>
<feature type="transmembrane region" description="Helical" evidence="8">
    <location>
        <begin position="310"/>
        <end position="325"/>
    </location>
</feature>
<comment type="subcellular location">
    <subcellularLocation>
        <location evidence="1">Cell membrane</location>
        <topology evidence="1">Multi-pass membrane protein</topology>
    </subcellularLocation>
</comment>
<accession>B1BWI4</accession>
<evidence type="ECO:0000313" key="9">
    <source>
        <dbReference type="EMBL" id="EDT13937.1"/>
    </source>
</evidence>
<feature type="transmembrane region" description="Helical" evidence="8">
    <location>
        <begin position="111"/>
        <end position="132"/>
    </location>
</feature>
<dbReference type="Pfam" id="PF03062">
    <property type="entry name" value="MBOAT"/>
    <property type="match status" value="1"/>
</dbReference>
<evidence type="ECO:0000256" key="2">
    <source>
        <dbReference type="ARBA" id="ARBA00010323"/>
    </source>
</evidence>
<evidence type="ECO:0000256" key="7">
    <source>
        <dbReference type="PIRNR" id="PIRNR016636"/>
    </source>
</evidence>
<dbReference type="InterPro" id="IPR004299">
    <property type="entry name" value="MBOAT_fam"/>
</dbReference>
<dbReference type="GO" id="GO:0005886">
    <property type="term" value="C:plasma membrane"/>
    <property type="evidence" value="ECO:0007669"/>
    <property type="project" value="UniProtKB-SubCell"/>
</dbReference>
<keyword evidence="4 8" id="KW-0812">Transmembrane</keyword>
<feature type="transmembrane region" description="Helical" evidence="8">
    <location>
        <begin position="7"/>
        <end position="28"/>
    </location>
</feature>
<keyword evidence="5 8" id="KW-1133">Transmembrane helix</keyword>
<evidence type="ECO:0000313" key="10">
    <source>
        <dbReference type="Proteomes" id="UP000005337"/>
    </source>
</evidence>
<evidence type="ECO:0000256" key="5">
    <source>
        <dbReference type="ARBA" id="ARBA00022989"/>
    </source>
</evidence>
<evidence type="ECO:0000256" key="8">
    <source>
        <dbReference type="SAM" id="Phobius"/>
    </source>
</evidence>
<dbReference type="GO" id="GO:0042121">
    <property type="term" value="P:alginic acid biosynthetic process"/>
    <property type="evidence" value="ECO:0007669"/>
    <property type="project" value="InterPro"/>
</dbReference>
<dbReference type="InterPro" id="IPR024194">
    <property type="entry name" value="Ac/AlaTfrase_AlgI/DltB"/>
</dbReference>
<dbReference type="GO" id="GO:0016746">
    <property type="term" value="F:acyltransferase activity"/>
    <property type="evidence" value="ECO:0007669"/>
    <property type="project" value="UniProtKB-KW"/>
</dbReference>
<dbReference type="PANTHER" id="PTHR13285">
    <property type="entry name" value="ACYLTRANSFERASE"/>
    <property type="match status" value="1"/>
</dbReference>
<proteinExistence type="inferred from homology"/>
<dbReference type="Proteomes" id="UP000005337">
    <property type="component" value="Unassembled WGS sequence"/>
</dbReference>
<feature type="transmembrane region" description="Helical" evidence="8">
    <location>
        <begin position="82"/>
        <end position="105"/>
    </location>
</feature>
<dbReference type="EMBL" id="ABDW01000032">
    <property type="protein sequence ID" value="EDT13937.1"/>
    <property type="molecule type" value="Genomic_DNA"/>
</dbReference>
<keyword evidence="7" id="KW-0012">Acyltransferase</keyword>
<comment type="similarity">
    <text evidence="2 7">Belongs to the membrane-bound acyltransferase family.</text>
</comment>
<dbReference type="InterPro" id="IPR051085">
    <property type="entry name" value="MB_O-acyltransferase"/>
</dbReference>
<keyword evidence="3 7" id="KW-1003">Cell membrane</keyword>
<gene>
    <name evidence="9" type="ORF">AC3_1973</name>
</gene>
<organism evidence="9 10">
    <name type="scientific">Clostridium perfringens E str. JGS1987</name>
    <dbReference type="NCBI Taxonomy" id="451755"/>
    <lineage>
        <taxon>Bacteria</taxon>
        <taxon>Bacillati</taxon>
        <taxon>Bacillota</taxon>
        <taxon>Clostridia</taxon>
        <taxon>Eubacteriales</taxon>
        <taxon>Clostridiaceae</taxon>
        <taxon>Clostridium</taxon>
    </lineage>
</organism>
<feature type="transmembrane region" description="Helical" evidence="8">
    <location>
        <begin position="152"/>
        <end position="171"/>
    </location>
</feature>
<reference evidence="9 10" key="1">
    <citation type="submission" date="2007-07" db="EMBL/GenBank/DDBJ databases">
        <title>Annotation of Clostridium perfringens E str. JGS1987.</title>
        <authorList>
            <person name="Paulsen I."/>
            <person name="Sebastian Y."/>
        </authorList>
    </citation>
    <scope>NUCLEOTIDE SEQUENCE [LARGE SCALE GENOMIC DNA]</scope>
    <source>
        <strain evidence="10">E str. JGS1987</strain>
    </source>
</reference>
<feature type="transmembrane region" description="Helical" evidence="8">
    <location>
        <begin position="52"/>
        <end position="70"/>
    </location>
</feature>
<name>B1BWI4_CLOPF</name>
<sequence length="460" mass="54483">MRIFKMVFSSIMFIFRFLPIMFIIYYLTPNKFKNLSLLILSLVFYSWGEPKYFIIMLLSIGVDYSISIFIEKYREKKIITKVLLFCSLIFNLGMLILFKYLNFFIENINLVLGTSLSLIYLTLPLGISFYTFQTMSYTIDVYRGKIKAERNIINFGAYVCLFPQLIAGPIVKYSEIKNELKNRKIKVNQVEEGITEFIIGMGKKVLIANNIGLLWNEIQELGISYVSTPLLWLGVIAFSFQIYFDFSGYSSMAIGLGKMLGFDFPENFNFPYISRSITEFWRRWHITLGSWFKEYVYIPMGGNRLGKNRTILNLFIVWFLTGFWHGAKYNFIIWGLYFFFLIVIEKVFLMNYLNKYKILSHIYAIVFIVFGWALFSFEDLLSIKYLFRMNFSLDFIYYLRNYFLVIIIAILGSTKLINNIYERFIKKNKSLECLVLMMVFILSVAYLVDSTYNPFLYFRF</sequence>
<dbReference type="PIRSF" id="PIRSF016636">
    <property type="entry name" value="AlgI_DltB"/>
    <property type="match status" value="1"/>
</dbReference>
<evidence type="ECO:0000256" key="4">
    <source>
        <dbReference type="ARBA" id="ARBA00022692"/>
    </source>
</evidence>
<evidence type="ECO:0000256" key="6">
    <source>
        <dbReference type="ARBA" id="ARBA00023136"/>
    </source>
</evidence>
<dbReference type="InterPro" id="IPR028362">
    <property type="entry name" value="AlgI"/>
</dbReference>
<feature type="transmembrane region" description="Helical" evidence="8">
    <location>
        <begin position="331"/>
        <end position="349"/>
    </location>
</feature>
<feature type="transmembrane region" description="Helical" evidence="8">
    <location>
        <begin position="356"/>
        <end position="375"/>
    </location>
</feature>
<dbReference type="PANTHER" id="PTHR13285:SF18">
    <property type="entry name" value="PROTEIN-CYSTEINE N-PALMITOYLTRANSFERASE RASP"/>
    <property type="match status" value="1"/>
</dbReference>
<keyword evidence="7" id="KW-0808">Transferase</keyword>
<feature type="transmembrane region" description="Helical" evidence="8">
    <location>
        <begin position="395"/>
        <end position="418"/>
    </location>
</feature>
<dbReference type="AlphaFoldDB" id="B1BWI4"/>
<feature type="transmembrane region" description="Helical" evidence="8">
    <location>
        <begin position="430"/>
        <end position="448"/>
    </location>
</feature>
<protein>
    <submittedName>
        <fullName evidence="9">Putative alginate biosynthesis protein AlgI</fullName>
    </submittedName>
</protein>
<keyword evidence="6 7" id="KW-0472">Membrane</keyword>